<evidence type="ECO:0000313" key="1">
    <source>
        <dbReference type="EMBL" id="KAB8270325.1"/>
    </source>
</evidence>
<dbReference type="Proteomes" id="UP000326289">
    <property type="component" value="Unassembled WGS sequence"/>
</dbReference>
<keyword evidence="2" id="KW-1185">Reference proteome</keyword>
<protein>
    <submittedName>
        <fullName evidence="1">Uncharacterized protein</fullName>
    </submittedName>
</protein>
<sequence length="134" mass="15091">MWPLPAIFILKLSFTSPPSSVQYPSGELKSSHAALTLIEIQAKIPSEESFPKVYIFHEGVGRVSLSLENAIRRVLSQFLGVRFARCVKGPGRRRSARRARSGCCISPRWYRLGGFLSHWRCETTTGSLKVREQV</sequence>
<dbReference type="AlphaFoldDB" id="A0A5N6IVE3"/>
<evidence type="ECO:0000313" key="2">
    <source>
        <dbReference type="Proteomes" id="UP000326289"/>
    </source>
</evidence>
<reference evidence="1 2" key="1">
    <citation type="submission" date="2019-04" db="EMBL/GenBank/DDBJ databases">
        <title>Fungal friends and foes A comparative genomics study of 23 Aspergillus species from section Flavi.</title>
        <authorList>
            <consortium name="DOE Joint Genome Institute"/>
            <person name="Kjaerbolling I."/>
            <person name="Vesth T.C."/>
            <person name="Frisvad J.C."/>
            <person name="Nybo J.L."/>
            <person name="Theobald S."/>
            <person name="Kildgaard S."/>
            <person name="Petersen T.I."/>
            <person name="Kuo A."/>
            <person name="Sato A."/>
            <person name="Lyhne E.K."/>
            <person name="Kogle M.E."/>
            <person name="Wiebenga A."/>
            <person name="Kun R.S."/>
            <person name="Lubbers R.J."/>
            <person name="Makela M.R."/>
            <person name="Barry K."/>
            <person name="Chovatia M."/>
            <person name="Clum A."/>
            <person name="Daum C."/>
            <person name="Haridas S."/>
            <person name="He G."/>
            <person name="LaButti K."/>
            <person name="Lipzen A."/>
            <person name="Mondo S."/>
            <person name="Pangilinan J."/>
            <person name="Riley R."/>
            <person name="Salamov A."/>
            <person name="Simmons B.A."/>
            <person name="Magnuson J.K."/>
            <person name="Henrissat B."/>
            <person name="Mortensen U.H."/>
            <person name="Larsen T.O."/>
            <person name="De vries R.P."/>
            <person name="Grigoriev I.V."/>
            <person name="Machida M."/>
            <person name="Baker S.E."/>
            <person name="Andersen M.R."/>
        </authorList>
    </citation>
    <scope>NUCLEOTIDE SEQUENCE [LARGE SCALE GENOMIC DNA]</scope>
    <source>
        <strain evidence="1 2">CBS 117635</strain>
    </source>
</reference>
<dbReference type="EMBL" id="ML732832">
    <property type="protein sequence ID" value="KAB8270325.1"/>
    <property type="molecule type" value="Genomic_DNA"/>
</dbReference>
<name>A0A5N6IVE3_9EURO</name>
<organism evidence="1 2">
    <name type="scientific">Aspergillus minisclerotigenes</name>
    <dbReference type="NCBI Taxonomy" id="656917"/>
    <lineage>
        <taxon>Eukaryota</taxon>
        <taxon>Fungi</taxon>
        <taxon>Dikarya</taxon>
        <taxon>Ascomycota</taxon>
        <taxon>Pezizomycotina</taxon>
        <taxon>Eurotiomycetes</taxon>
        <taxon>Eurotiomycetidae</taxon>
        <taxon>Eurotiales</taxon>
        <taxon>Aspergillaceae</taxon>
        <taxon>Aspergillus</taxon>
        <taxon>Aspergillus subgen. Circumdati</taxon>
    </lineage>
</organism>
<accession>A0A5N6IVE3</accession>
<gene>
    <name evidence="1" type="ORF">BDV30DRAFT_167738</name>
</gene>
<proteinExistence type="predicted"/>